<protein>
    <submittedName>
        <fullName evidence="1">Uncharacterized protein</fullName>
    </submittedName>
</protein>
<dbReference type="GeneID" id="36544623"/>
<dbReference type="Proteomes" id="UP000234254">
    <property type="component" value="Unassembled WGS sequence"/>
</dbReference>
<dbReference type="EMBL" id="MSFM01000005">
    <property type="protein sequence ID" value="PKY05076.1"/>
    <property type="molecule type" value="Genomic_DNA"/>
</dbReference>
<dbReference type="AlphaFoldDB" id="A0A2I1D5C5"/>
<accession>A0A2I1D5C5</accession>
<reference evidence="1" key="1">
    <citation type="submission" date="2016-12" db="EMBL/GenBank/DDBJ databases">
        <title>The genomes of Aspergillus section Nigri reveals drivers in fungal speciation.</title>
        <authorList>
            <consortium name="DOE Joint Genome Institute"/>
            <person name="Vesth T.C."/>
            <person name="Nybo J."/>
            <person name="Theobald S."/>
            <person name="Brandl J."/>
            <person name="Frisvad J.C."/>
            <person name="Nielsen K.F."/>
            <person name="Lyhne E.K."/>
            <person name="Kogle M.E."/>
            <person name="Kuo A."/>
            <person name="Riley R."/>
            <person name="Clum A."/>
            <person name="Nolan M."/>
            <person name="Lipzen A."/>
            <person name="Salamov A."/>
            <person name="Henrissat B."/>
            <person name="Wiebenga A."/>
            <person name="De vries R.P."/>
            <person name="Grigoriev I.V."/>
            <person name="Mortensen U.H."/>
            <person name="Andersen M.R."/>
            <person name="Baker S.E."/>
        </authorList>
    </citation>
    <scope>NUCLEOTIDE SEQUENCE</scope>
    <source>
        <strain evidence="1">IBT 28561</strain>
    </source>
</reference>
<dbReference type="VEuPathDB" id="FungiDB:P168DRAFT_289899"/>
<comment type="caution">
    <text evidence="1">The sequence shown here is derived from an EMBL/GenBank/DDBJ whole genome shotgun (WGS) entry which is preliminary data.</text>
</comment>
<dbReference type="RefSeq" id="XP_024693670.1">
    <property type="nucleotide sequence ID" value="XM_024837099.1"/>
</dbReference>
<organism evidence="1 2">
    <name type="scientific">Aspergillus campestris (strain IBT 28561)</name>
    <dbReference type="NCBI Taxonomy" id="1392248"/>
    <lineage>
        <taxon>Eukaryota</taxon>
        <taxon>Fungi</taxon>
        <taxon>Dikarya</taxon>
        <taxon>Ascomycota</taxon>
        <taxon>Pezizomycotina</taxon>
        <taxon>Eurotiomycetes</taxon>
        <taxon>Eurotiomycetidae</taxon>
        <taxon>Eurotiales</taxon>
        <taxon>Aspergillaceae</taxon>
        <taxon>Aspergillus</taxon>
        <taxon>Aspergillus subgen. Circumdati</taxon>
    </lineage>
</organism>
<name>A0A2I1D5C5_ASPC2</name>
<sequence>MCLFGLFCFLCFFVLLSFLCLLFLQPLVWHCYDRGFVDSLTFAFMSFVYDHQTVCASGGP</sequence>
<gene>
    <name evidence="1" type="ORF">P168DRAFT_289899</name>
</gene>
<evidence type="ECO:0000313" key="2">
    <source>
        <dbReference type="Proteomes" id="UP000234254"/>
    </source>
</evidence>
<keyword evidence="2" id="KW-1185">Reference proteome</keyword>
<proteinExistence type="predicted"/>
<evidence type="ECO:0000313" key="1">
    <source>
        <dbReference type="EMBL" id="PKY05076.1"/>
    </source>
</evidence>